<dbReference type="InParanoid" id="C4JDS8"/>
<organism evidence="1 2">
    <name type="scientific">Uncinocarpus reesii (strain UAMH 1704)</name>
    <dbReference type="NCBI Taxonomy" id="336963"/>
    <lineage>
        <taxon>Eukaryota</taxon>
        <taxon>Fungi</taxon>
        <taxon>Dikarya</taxon>
        <taxon>Ascomycota</taxon>
        <taxon>Pezizomycotina</taxon>
        <taxon>Eurotiomycetes</taxon>
        <taxon>Eurotiomycetidae</taxon>
        <taxon>Onygenales</taxon>
        <taxon>Onygenaceae</taxon>
        <taxon>Uncinocarpus</taxon>
    </lineage>
</organism>
<proteinExistence type="predicted"/>
<gene>
    <name evidence="1" type="ORF">UREG_00555</name>
</gene>
<dbReference type="RefSeq" id="XP_002541041.1">
    <property type="nucleotide sequence ID" value="XM_002540995.1"/>
</dbReference>
<dbReference type="VEuPathDB" id="FungiDB:UREG_00555"/>
<dbReference type="AlphaFoldDB" id="C4JDS8"/>
<reference evidence="2" key="1">
    <citation type="journal article" date="2009" name="Genome Res.">
        <title>Comparative genomic analyses of the human fungal pathogens Coccidioides and their relatives.</title>
        <authorList>
            <person name="Sharpton T.J."/>
            <person name="Stajich J.E."/>
            <person name="Rounsley S.D."/>
            <person name="Gardner M.J."/>
            <person name="Wortman J.R."/>
            <person name="Jordar V.S."/>
            <person name="Maiti R."/>
            <person name="Kodira C.D."/>
            <person name="Neafsey D.E."/>
            <person name="Zeng Q."/>
            <person name="Hung C.-Y."/>
            <person name="McMahan C."/>
            <person name="Muszewska A."/>
            <person name="Grynberg M."/>
            <person name="Mandel M.A."/>
            <person name="Kellner E.M."/>
            <person name="Barker B.M."/>
            <person name="Galgiani J.N."/>
            <person name="Orbach M.J."/>
            <person name="Kirkland T.N."/>
            <person name="Cole G.T."/>
            <person name="Henn M.R."/>
            <person name="Birren B.W."/>
            <person name="Taylor J.W."/>
        </authorList>
    </citation>
    <scope>NUCLEOTIDE SEQUENCE [LARGE SCALE GENOMIC DNA]</scope>
    <source>
        <strain evidence="2">UAMH 1704</strain>
    </source>
</reference>
<accession>C4JDS8</accession>
<dbReference type="KEGG" id="ure:UREG_00555"/>
<dbReference type="EMBL" id="CH476615">
    <property type="protein sequence ID" value="EEP75708.1"/>
    <property type="molecule type" value="Genomic_DNA"/>
</dbReference>
<evidence type="ECO:0000313" key="1">
    <source>
        <dbReference type="EMBL" id="EEP75708.1"/>
    </source>
</evidence>
<evidence type="ECO:0000313" key="2">
    <source>
        <dbReference type="Proteomes" id="UP000002058"/>
    </source>
</evidence>
<dbReference type="Proteomes" id="UP000002058">
    <property type="component" value="Unassembled WGS sequence"/>
</dbReference>
<name>C4JDS8_UNCRE</name>
<dbReference type="HOGENOM" id="CLU_3052120_0_0_1"/>
<dbReference type="GeneID" id="8439475"/>
<keyword evidence="2" id="KW-1185">Reference proteome</keyword>
<sequence>MGSTPIIPIIGGTAADCVPPALPESLWVLVVEIPEMDPPSLEKVDVYHFPQLNG</sequence>
<protein>
    <submittedName>
        <fullName evidence="1">Uncharacterized protein</fullName>
    </submittedName>
</protein>